<dbReference type="AlphaFoldDB" id="A0A3A1YY73"/>
<accession>A0A3A1YY73</accession>
<comment type="caution">
    <text evidence="1">The sequence shown here is derived from an EMBL/GenBank/DDBJ whole genome shotgun (WGS) entry which is preliminary data.</text>
</comment>
<evidence type="ECO:0000313" key="1">
    <source>
        <dbReference type="EMBL" id="RIY41037.1"/>
    </source>
</evidence>
<name>A0A3A1YY73_9BURK</name>
<dbReference type="EMBL" id="NQYH01000005">
    <property type="protein sequence ID" value="RIY41037.1"/>
    <property type="molecule type" value="Genomic_DNA"/>
</dbReference>
<organism evidence="1 2">
    <name type="scientific">Neopusillimonas maritima</name>
    <dbReference type="NCBI Taxonomy" id="2026239"/>
    <lineage>
        <taxon>Bacteria</taxon>
        <taxon>Pseudomonadati</taxon>
        <taxon>Pseudomonadota</taxon>
        <taxon>Betaproteobacteria</taxon>
        <taxon>Burkholderiales</taxon>
        <taxon>Alcaligenaceae</taxon>
        <taxon>Neopusillimonas</taxon>
    </lineage>
</organism>
<proteinExistence type="predicted"/>
<protein>
    <submittedName>
        <fullName evidence="1">Uncharacterized protein</fullName>
    </submittedName>
</protein>
<dbReference type="OrthoDB" id="9980445at2"/>
<dbReference type="Proteomes" id="UP000266206">
    <property type="component" value="Unassembled WGS sequence"/>
</dbReference>
<reference evidence="1 2" key="1">
    <citation type="submission" date="2017-08" db="EMBL/GenBank/DDBJ databases">
        <title>Pusillimonas indicus sp. nov., a member of the family Alcaligenaceae isolated from surface seawater.</title>
        <authorList>
            <person name="Li J."/>
        </authorList>
    </citation>
    <scope>NUCLEOTIDE SEQUENCE [LARGE SCALE GENOMIC DNA]</scope>
    <source>
        <strain evidence="1 2">L52-1-41</strain>
    </source>
</reference>
<dbReference type="RefSeq" id="WP_119516038.1">
    <property type="nucleotide sequence ID" value="NZ_NQYH01000005.1"/>
</dbReference>
<sequence length="210" mass="23603">MNPSDHFNLDHAMRLSYGVMQVDQQNASNPPDAEAMPTDSIAVVVPLTEKLEARSELWVYVQDGVLYWLDTDRRHVFQLGEVGNPLPKAVLDQVVGDGLLVLYEDVQRAQVIEWGVMWASMPSSQEAELLQRLLSLYEQTNEYILQHADSLAPQIKQSYVFALENIKSAAKELKAQQQNTALTAEQRAIGVKAAAQKLYLVQSLNGQYFQ</sequence>
<gene>
    <name evidence="1" type="ORF">CJP73_07775</name>
</gene>
<evidence type="ECO:0000313" key="2">
    <source>
        <dbReference type="Proteomes" id="UP000266206"/>
    </source>
</evidence>